<dbReference type="CDD" id="cd13589">
    <property type="entry name" value="PBP2_polyamine_RpCGA009"/>
    <property type="match status" value="1"/>
</dbReference>
<feature type="region of interest" description="Disordered" evidence="6">
    <location>
        <begin position="14"/>
        <end position="42"/>
    </location>
</feature>
<evidence type="ECO:0000256" key="2">
    <source>
        <dbReference type="ARBA" id="ARBA00008520"/>
    </source>
</evidence>
<dbReference type="EMBL" id="VLTJ01000028">
    <property type="protein sequence ID" value="TSH93399.1"/>
    <property type="molecule type" value="Genomic_DNA"/>
</dbReference>
<dbReference type="OrthoDB" id="8874923at2"/>
<dbReference type="InterPro" id="IPR006059">
    <property type="entry name" value="SBP"/>
</dbReference>
<gene>
    <name evidence="7" type="ORF">FOZ76_14150</name>
</gene>
<evidence type="ECO:0000256" key="6">
    <source>
        <dbReference type="SAM" id="MobiDB-lite"/>
    </source>
</evidence>
<name>A0A556AKI1_9BURK</name>
<keyword evidence="8" id="KW-1185">Reference proteome</keyword>
<sequence>MRFALDSGAHLAFPFPSSTPPRPGSAMSNPLTPAARRSGPGHLPARRQVLRAGVAAAAALAMPAVVRAQQKILYVNSQGGPWEAAARKHLFEPFTAQTGIEIKSAPGASFAKLALQARTRSYEFDIQTVGAPSVVQAMNEDLLEPINFDILKRDALPANLIFENGVGNHAYSTNICFNTTKFAPGSIGTWQDFWDLQRFAGPRALGRTLSQTIVFALLADGVPRDQLYPIDLDRVFASLDRIKPAMRVWWTTGPQSRQLLGDGEVDAASMWHAHGVALRDGGAPIEIVWNEFTMDRTYWIVSKGTPRADYAWEFINFALQPKSNAGFCVDGSYGPLNPAAFEYLTPEQALNMPTNPEYAAGAIEFDGRRMGEVMTPAERRFQRWLQQ</sequence>
<proteinExistence type="inferred from homology"/>
<keyword evidence="4" id="KW-0732">Signal</keyword>
<evidence type="ECO:0000256" key="4">
    <source>
        <dbReference type="ARBA" id="ARBA00022729"/>
    </source>
</evidence>
<evidence type="ECO:0000313" key="7">
    <source>
        <dbReference type="EMBL" id="TSH93399.1"/>
    </source>
</evidence>
<comment type="subcellular location">
    <subcellularLocation>
        <location evidence="1">Periplasm</location>
    </subcellularLocation>
</comment>
<dbReference type="PANTHER" id="PTHR30006:SF3">
    <property type="entry name" value="THIAMINE-BINDING PERIPLASMIC PROTEIN"/>
    <property type="match status" value="1"/>
</dbReference>
<organism evidence="7 8">
    <name type="scientific">Verticiella sediminum</name>
    <dbReference type="NCBI Taxonomy" id="1247510"/>
    <lineage>
        <taxon>Bacteria</taxon>
        <taxon>Pseudomonadati</taxon>
        <taxon>Pseudomonadota</taxon>
        <taxon>Betaproteobacteria</taxon>
        <taxon>Burkholderiales</taxon>
        <taxon>Alcaligenaceae</taxon>
        <taxon>Verticiella</taxon>
    </lineage>
</organism>
<dbReference type="GO" id="GO:0030975">
    <property type="term" value="F:thiamine binding"/>
    <property type="evidence" value="ECO:0007669"/>
    <property type="project" value="TreeGrafter"/>
</dbReference>
<evidence type="ECO:0000256" key="3">
    <source>
        <dbReference type="ARBA" id="ARBA00022448"/>
    </source>
</evidence>
<accession>A0A556AKI1</accession>
<dbReference type="GO" id="GO:0030976">
    <property type="term" value="F:thiamine pyrophosphate binding"/>
    <property type="evidence" value="ECO:0007669"/>
    <property type="project" value="TreeGrafter"/>
</dbReference>
<comment type="similarity">
    <text evidence="2">Belongs to the bacterial solute-binding protein 1 family.</text>
</comment>
<keyword evidence="3" id="KW-0813">Transport</keyword>
<protein>
    <submittedName>
        <fullName evidence="7">ABC transporter substrate-binding protein</fullName>
    </submittedName>
</protein>
<keyword evidence="5" id="KW-0574">Periplasm</keyword>
<comment type="caution">
    <text evidence="7">The sequence shown here is derived from an EMBL/GenBank/DDBJ whole genome shotgun (WGS) entry which is preliminary data.</text>
</comment>
<dbReference type="Proteomes" id="UP000318405">
    <property type="component" value="Unassembled WGS sequence"/>
</dbReference>
<evidence type="ECO:0000256" key="1">
    <source>
        <dbReference type="ARBA" id="ARBA00004418"/>
    </source>
</evidence>
<dbReference type="Pfam" id="PF13416">
    <property type="entry name" value="SBP_bac_8"/>
    <property type="match status" value="1"/>
</dbReference>
<dbReference type="PANTHER" id="PTHR30006">
    <property type="entry name" value="THIAMINE-BINDING PERIPLASMIC PROTEIN-RELATED"/>
    <property type="match status" value="1"/>
</dbReference>
<evidence type="ECO:0000256" key="5">
    <source>
        <dbReference type="ARBA" id="ARBA00022764"/>
    </source>
</evidence>
<dbReference type="Gene3D" id="3.40.190.10">
    <property type="entry name" value="Periplasmic binding protein-like II"/>
    <property type="match status" value="2"/>
</dbReference>
<reference evidence="7 8" key="1">
    <citation type="submission" date="2019-07" db="EMBL/GenBank/DDBJ databases">
        <title>Qingshengfaniella alkalisoli gen. nov., sp. nov., isolated from saline soil.</title>
        <authorList>
            <person name="Xu L."/>
            <person name="Huang X.-X."/>
            <person name="Sun J.-Q."/>
        </authorList>
    </citation>
    <scope>NUCLEOTIDE SEQUENCE [LARGE SCALE GENOMIC DNA]</scope>
    <source>
        <strain evidence="7 8">DSM 27279</strain>
    </source>
</reference>
<evidence type="ECO:0000313" key="8">
    <source>
        <dbReference type="Proteomes" id="UP000318405"/>
    </source>
</evidence>
<dbReference type="GO" id="GO:0015888">
    <property type="term" value="P:thiamine transport"/>
    <property type="evidence" value="ECO:0007669"/>
    <property type="project" value="TreeGrafter"/>
</dbReference>
<dbReference type="GO" id="GO:0030288">
    <property type="term" value="C:outer membrane-bounded periplasmic space"/>
    <property type="evidence" value="ECO:0007669"/>
    <property type="project" value="TreeGrafter"/>
</dbReference>
<dbReference type="AlphaFoldDB" id="A0A556AKI1"/>
<dbReference type="SUPFAM" id="SSF53850">
    <property type="entry name" value="Periplasmic binding protein-like II"/>
    <property type="match status" value="1"/>
</dbReference>